<accession>A0A9Q8WEE9</accession>
<dbReference type="AlphaFoldDB" id="A0A9Q8WEE9"/>
<dbReference type="KEGG" id="clup:CLUP02_05212"/>
<dbReference type="RefSeq" id="XP_049141363.1">
    <property type="nucleotide sequence ID" value="XM_049284220.1"/>
</dbReference>
<name>A0A9Q8WEE9_9PEZI</name>
<dbReference type="GeneID" id="73339230"/>
<dbReference type="Proteomes" id="UP000830671">
    <property type="component" value="Chromosome 3"/>
</dbReference>
<organism evidence="1 2">
    <name type="scientific">Colletotrichum lupini</name>
    <dbReference type="NCBI Taxonomy" id="145971"/>
    <lineage>
        <taxon>Eukaryota</taxon>
        <taxon>Fungi</taxon>
        <taxon>Dikarya</taxon>
        <taxon>Ascomycota</taxon>
        <taxon>Pezizomycotina</taxon>
        <taxon>Sordariomycetes</taxon>
        <taxon>Hypocreomycetidae</taxon>
        <taxon>Glomerellales</taxon>
        <taxon>Glomerellaceae</taxon>
        <taxon>Colletotrichum</taxon>
        <taxon>Colletotrichum acutatum species complex</taxon>
    </lineage>
</organism>
<protein>
    <submittedName>
        <fullName evidence="1">Uncharacterized protein</fullName>
    </submittedName>
</protein>
<dbReference type="EMBL" id="CP019475">
    <property type="protein sequence ID" value="UQC79732.1"/>
    <property type="molecule type" value="Genomic_DNA"/>
</dbReference>
<gene>
    <name evidence="1" type="ORF">CLUP02_05212</name>
</gene>
<evidence type="ECO:0000313" key="1">
    <source>
        <dbReference type="EMBL" id="UQC79732.1"/>
    </source>
</evidence>
<keyword evidence="2" id="KW-1185">Reference proteome</keyword>
<sequence length="97" mass="10901">MFLAHFVCDNRPIHLTDGIWEPGTGGPGGPTMFALNRSLLFRERTREEDLAEAVEVVKRENLRREVFPPPPIDGGSETCPRRRLDFRLKMAGGHGSD</sequence>
<reference evidence="1" key="1">
    <citation type="journal article" date="2021" name="Mol. Plant Microbe Interact.">
        <title>Complete Genome Sequence of the Plant-Pathogenic Fungus Colletotrichum lupini.</title>
        <authorList>
            <person name="Baroncelli R."/>
            <person name="Pensec F."/>
            <person name="Da Lio D."/>
            <person name="Boufleur T."/>
            <person name="Vicente I."/>
            <person name="Sarrocco S."/>
            <person name="Picot A."/>
            <person name="Baraldi E."/>
            <person name="Sukno S."/>
            <person name="Thon M."/>
            <person name="Le Floch G."/>
        </authorList>
    </citation>
    <scope>NUCLEOTIDE SEQUENCE</scope>
    <source>
        <strain evidence="1">IMI 504893</strain>
    </source>
</reference>
<proteinExistence type="predicted"/>
<evidence type="ECO:0000313" key="2">
    <source>
        <dbReference type="Proteomes" id="UP000830671"/>
    </source>
</evidence>